<feature type="compositionally biased region" description="Gly residues" evidence="1">
    <location>
        <begin position="69"/>
        <end position="79"/>
    </location>
</feature>
<feature type="region of interest" description="Disordered" evidence="1">
    <location>
        <begin position="20"/>
        <end position="177"/>
    </location>
</feature>
<protein>
    <submittedName>
        <fullName evidence="2">Uncharacterized protein</fullName>
    </submittedName>
</protein>
<evidence type="ECO:0000256" key="1">
    <source>
        <dbReference type="SAM" id="MobiDB-lite"/>
    </source>
</evidence>
<name>A0A6J4KHV1_9BACT</name>
<gene>
    <name evidence="2" type="ORF">AVDCRST_MAG68-791</name>
</gene>
<organism evidence="2">
    <name type="scientific">uncultured Gemmatimonadota bacterium</name>
    <dbReference type="NCBI Taxonomy" id="203437"/>
    <lineage>
        <taxon>Bacteria</taxon>
        <taxon>Pseudomonadati</taxon>
        <taxon>Gemmatimonadota</taxon>
        <taxon>environmental samples</taxon>
    </lineage>
</organism>
<reference evidence="2" key="1">
    <citation type="submission" date="2020-02" db="EMBL/GenBank/DDBJ databases">
        <authorList>
            <person name="Meier V. D."/>
        </authorList>
    </citation>
    <scope>NUCLEOTIDE SEQUENCE</scope>
    <source>
        <strain evidence="2">AVDCRST_MAG68</strain>
    </source>
</reference>
<feature type="non-terminal residue" evidence="2">
    <location>
        <position position="177"/>
    </location>
</feature>
<dbReference type="AlphaFoldDB" id="A0A6J4KHV1"/>
<feature type="compositionally biased region" description="Low complexity" evidence="1">
    <location>
        <begin position="52"/>
        <end position="68"/>
    </location>
</feature>
<feature type="non-terminal residue" evidence="2">
    <location>
        <position position="1"/>
    </location>
</feature>
<evidence type="ECO:0000313" key="2">
    <source>
        <dbReference type="EMBL" id="CAA9305497.1"/>
    </source>
</evidence>
<feature type="compositionally biased region" description="Basic and acidic residues" evidence="1">
    <location>
        <begin position="81"/>
        <end position="98"/>
    </location>
</feature>
<dbReference type="EMBL" id="CADCTW010000045">
    <property type="protein sequence ID" value="CAA9305497.1"/>
    <property type="molecule type" value="Genomic_DNA"/>
</dbReference>
<feature type="compositionally biased region" description="Gly residues" evidence="1">
    <location>
        <begin position="32"/>
        <end position="51"/>
    </location>
</feature>
<accession>A0A6J4KHV1</accession>
<sequence>ATNPLGALDRFLSRTAVAVAGRGGRGRVDDAGGAGDAAGAGGDGGGAGGGVVPVDAPGAARQHGRAGAVRGGAGKGGRGAVLRDRGGAGAPRRAEGRAQGDAAAENAVRAGRGDPLRAPDALVAGHGGRGARAGAAGDRPRRRGDGDVGLLLPRGGDPAEDAGFGKRPLTPFPGRPM</sequence>
<proteinExistence type="predicted"/>